<keyword evidence="2" id="KW-1185">Reference proteome</keyword>
<evidence type="ECO:0000313" key="1">
    <source>
        <dbReference type="EMBL" id="SIQ44808.1"/>
    </source>
</evidence>
<accession>A0A1N6SUM3</accession>
<gene>
    <name evidence="1" type="ORF">SAMN05920897_10910</name>
</gene>
<evidence type="ECO:0000313" key="2">
    <source>
        <dbReference type="Proteomes" id="UP000186400"/>
    </source>
</evidence>
<sequence>MFVGSTANNRTVLSDVLVIQKETQDEWLAIGPSRVDGKDSNHYWLIVTETDWTAETDEVRAVFFANPATMRIEELEFTSATFFSEI</sequence>
<dbReference type="EMBL" id="FTMS01000009">
    <property type="protein sequence ID" value="SIQ44808.1"/>
    <property type="molecule type" value="Genomic_DNA"/>
</dbReference>
<organism evidence="1 2">
    <name type="scientific">Alkalispirochaeta americana</name>
    <dbReference type="NCBI Taxonomy" id="159291"/>
    <lineage>
        <taxon>Bacteria</taxon>
        <taxon>Pseudomonadati</taxon>
        <taxon>Spirochaetota</taxon>
        <taxon>Spirochaetia</taxon>
        <taxon>Spirochaetales</taxon>
        <taxon>Spirochaetaceae</taxon>
        <taxon>Alkalispirochaeta</taxon>
    </lineage>
</organism>
<proteinExistence type="predicted"/>
<dbReference type="Proteomes" id="UP000186400">
    <property type="component" value="Unassembled WGS sequence"/>
</dbReference>
<dbReference type="AlphaFoldDB" id="A0A1N6SUM3"/>
<reference evidence="1 2" key="1">
    <citation type="submission" date="2017-01" db="EMBL/GenBank/DDBJ databases">
        <authorList>
            <person name="Mah S.A."/>
            <person name="Swanson W.J."/>
            <person name="Moy G.W."/>
            <person name="Vacquier V.D."/>
        </authorList>
    </citation>
    <scope>NUCLEOTIDE SEQUENCE [LARGE SCALE GENOMIC DNA]</scope>
    <source>
        <strain evidence="1 2">ASpG1</strain>
    </source>
</reference>
<protein>
    <submittedName>
        <fullName evidence="1">Uncharacterized protein</fullName>
    </submittedName>
</protein>
<name>A0A1N6SUM3_9SPIO</name>